<dbReference type="RefSeq" id="WP_103115293.1">
    <property type="nucleotide sequence ID" value="NZ_PPFX01000015.1"/>
</dbReference>
<accession>A0A2K2HAF4</accession>
<gene>
    <name evidence="3" type="ORF">C2E25_08310</name>
</gene>
<keyword evidence="3" id="KW-0808">Transferase</keyword>
<dbReference type="InterPro" id="IPR015393">
    <property type="entry name" value="DUF1972"/>
</dbReference>
<dbReference type="GO" id="GO:0016757">
    <property type="term" value="F:glycosyltransferase activity"/>
    <property type="evidence" value="ECO:0007669"/>
    <property type="project" value="InterPro"/>
</dbReference>
<dbReference type="SUPFAM" id="SSF53756">
    <property type="entry name" value="UDP-Glycosyltransferase/glycogen phosphorylase"/>
    <property type="match status" value="1"/>
</dbReference>
<feature type="domain" description="Glycosyl transferase family 1" evidence="1">
    <location>
        <begin position="204"/>
        <end position="323"/>
    </location>
</feature>
<feature type="domain" description="DUF1972" evidence="2">
    <location>
        <begin position="18"/>
        <end position="191"/>
    </location>
</feature>
<evidence type="ECO:0000313" key="3">
    <source>
        <dbReference type="EMBL" id="PNU20298.1"/>
    </source>
</evidence>
<protein>
    <submittedName>
        <fullName evidence="3">Glycosyl transferase</fullName>
    </submittedName>
</protein>
<reference evidence="3 4" key="1">
    <citation type="journal article" date="2018" name="Genome Announc.">
        <title>Genome Sequence of Geothermobacter sp. HR-1 Iron Reducer from the Loihi Seamount.</title>
        <authorList>
            <person name="Smith H."/>
            <person name="Abuyen K."/>
            <person name="Tremblay J."/>
            <person name="Savalia P."/>
            <person name="Perez-Rodriguez I."/>
            <person name="Emerson D."/>
            <person name="Tully B."/>
            <person name="Amend J."/>
        </authorList>
    </citation>
    <scope>NUCLEOTIDE SEQUENCE [LARGE SCALE GENOMIC DNA]</scope>
    <source>
        <strain evidence="3 4">HR-1</strain>
    </source>
</reference>
<dbReference type="Proteomes" id="UP000236340">
    <property type="component" value="Unassembled WGS sequence"/>
</dbReference>
<evidence type="ECO:0000259" key="1">
    <source>
        <dbReference type="Pfam" id="PF00534"/>
    </source>
</evidence>
<dbReference type="InterPro" id="IPR001296">
    <property type="entry name" value="Glyco_trans_1"/>
</dbReference>
<dbReference type="Gene3D" id="3.40.50.2000">
    <property type="entry name" value="Glycogen Phosphorylase B"/>
    <property type="match status" value="2"/>
</dbReference>
<dbReference type="PANTHER" id="PTHR46401:SF8">
    <property type="entry name" value="BLL6006 PROTEIN"/>
    <property type="match status" value="1"/>
</dbReference>
<dbReference type="EMBL" id="PPFX01000015">
    <property type="protein sequence ID" value="PNU20298.1"/>
    <property type="molecule type" value="Genomic_DNA"/>
</dbReference>
<organism evidence="3 4">
    <name type="scientific">Geothermobacter hydrogeniphilus</name>
    <dbReference type="NCBI Taxonomy" id="1969733"/>
    <lineage>
        <taxon>Bacteria</taxon>
        <taxon>Pseudomonadati</taxon>
        <taxon>Thermodesulfobacteriota</taxon>
        <taxon>Desulfuromonadia</taxon>
        <taxon>Desulfuromonadales</taxon>
        <taxon>Geothermobacteraceae</taxon>
        <taxon>Geothermobacter</taxon>
    </lineage>
</organism>
<proteinExistence type="predicted"/>
<dbReference type="Pfam" id="PF09314">
    <property type="entry name" value="DUF1972"/>
    <property type="match status" value="1"/>
</dbReference>
<name>A0A2K2HAF4_9BACT</name>
<sequence>MSLLIRGGRSFRNADTKKLAVLGTVGVPANYGGFETLAENLVRYHADSRLPIEFTVYCSSKSFPGKNPRYLSAGLRYIPLHANGPQSIPYDIISLFSAVRHRNDIILLLGVSGAVVLPLIRLVSKAKIITNIDGIEWRREKWKGLAKWFLRLSEKIAVRFSHEVIADNAAIADYVYSTYGADCHVIAYGGDHVLEASAQPLEDIDLPENFAVAVCRIEPENNLHLILDAFSRQSEYSLVIVGNWRSNAYGRELRDRYGSASHICLLDPIYDLGKLKTLRSQAAFYVHGHSAGGTNPSLVEAMHFGLPILAYDCDFNRATTEDRARYFADSDQLLSLMREADPAEMERIGKEMLEIARRRYTWEAVGKEYFDLM</sequence>
<dbReference type="AlphaFoldDB" id="A0A2K2HAF4"/>
<dbReference type="Pfam" id="PF00534">
    <property type="entry name" value="Glycos_transf_1"/>
    <property type="match status" value="1"/>
</dbReference>
<dbReference type="PANTHER" id="PTHR46401">
    <property type="entry name" value="GLYCOSYLTRANSFERASE WBBK-RELATED"/>
    <property type="match status" value="1"/>
</dbReference>
<dbReference type="OrthoDB" id="5490278at2"/>
<evidence type="ECO:0000313" key="4">
    <source>
        <dbReference type="Proteomes" id="UP000236340"/>
    </source>
</evidence>
<comment type="caution">
    <text evidence="3">The sequence shown here is derived from an EMBL/GenBank/DDBJ whole genome shotgun (WGS) entry which is preliminary data.</text>
</comment>
<evidence type="ECO:0000259" key="2">
    <source>
        <dbReference type="Pfam" id="PF09314"/>
    </source>
</evidence>